<feature type="transmembrane region" description="Helical" evidence="7">
    <location>
        <begin position="406"/>
        <end position="426"/>
    </location>
</feature>
<evidence type="ECO:0000256" key="4">
    <source>
        <dbReference type="ARBA" id="ARBA00022692"/>
    </source>
</evidence>
<dbReference type="InterPro" id="IPR002528">
    <property type="entry name" value="MATE_fam"/>
</dbReference>
<evidence type="ECO:0000256" key="1">
    <source>
        <dbReference type="ARBA" id="ARBA00004651"/>
    </source>
</evidence>
<name>A0A7J3Z605_9CREN</name>
<feature type="transmembrane region" description="Helical" evidence="7">
    <location>
        <begin position="329"/>
        <end position="354"/>
    </location>
</feature>
<dbReference type="PANTHER" id="PTHR43549:SF2">
    <property type="entry name" value="MULTIDRUG RESISTANCE PROTEIN NORM-RELATED"/>
    <property type="match status" value="1"/>
</dbReference>
<dbReference type="InterPro" id="IPR052031">
    <property type="entry name" value="Membrane_Transporter-Flippase"/>
</dbReference>
<feature type="transmembrane region" description="Helical" evidence="7">
    <location>
        <begin position="243"/>
        <end position="265"/>
    </location>
</feature>
<evidence type="ECO:0000256" key="3">
    <source>
        <dbReference type="ARBA" id="ARBA00022475"/>
    </source>
</evidence>
<evidence type="ECO:0000313" key="8">
    <source>
        <dbReference type="EMBL" id="HHQ50102.1"/>
    </source>
</evidence>
<feature type="transmembrane region" description="Helical" evidence="7">
    <location>
        <begin position="145"/>
        <end position="166"/>
    </location>
</feature>
<reference evidence="8" key="1">
    <citation type="journal article" date="2020" name="mSystems">
        <title>Genome- and Community-Level Interaction Insights into Carbon Utilization and Element Cycling Functions of Hydrothermarchaeota in Hydrothermal Sediment.</title>
        <authorList>
            <person name="Zhou Z."/>
            <person name="Liu Y."/>
            <person name="Xu W."/>
            <person name="Pan J."/>
            <person name="Luo Z.H."/>
            <person name="Li M."/>
        </authorList>
    </citation>
    <scope>NUCLEOTIDE SEQUENCE [LARGE SCALE GENOMIC DNA]</scope>
    <source>
        <strain evidence="8">SpSt-1105</strain>
    </source>
</reference>
<feature type="transmembrane region" description="Helical" evidence="7">
    <location>
        <begin position="374"/>
        <end position="394"/>
    </location>
</feature>
<dbReference type="Pfam" id="PF01554">
    <property type="entry name" value="MatE"/>
    <property type="match status" value="2"/>
</dbReference>
<sequence length="503" mass="54556">MSRKAVEKYRNAVLGGPIIPTFLLIGFPLLVVRLVQDVYGIVDSFWLSRYHQLAVAVPRQVWPSYMIFTAFTMAFASANIALLSQYAGAALYKEFSVTASKLFLVSTSSGLLFGTLFYVLAPYVFTHLVATPPEIYSEVLSYARVMSVDLVLLSVNMALAIIVQALGDTRTPALSQVVGGIANVFLDPVFIMGFGIVPAIGAAGAALATVLSKVISLAILLLIVKRRYAWLELRVGHDIDKKYLFTTLPIALPLLAMNISNSLAFNMQNRLINTFGGLTASAFSIGFIVFDLANTSLWGLTEGITIMIGQNIGARNFERAKRVAKATSMFLFLAVLATATIVYLFRIPIVSIFVTGQGVTQEAVEQLLSEVDNFLTVTIWTLPFFALTFSSMSVGRGSGHTLIPTVINMFRLWGLRICLGYALALAVGLGTVGIYIAFAISNIIGGVASISWVLWGRWAKPIIGETRKSFAEVREVETPTPITMCRSAKGNGGEKCLQEAKAV</sequence>
<evidence type="ECO:0000256" key="2">
    <source>
        <dbReference type="ARBA" id="ARBA00022448"/>
    </source>
</evidence>
<dbReference type="EMBL" id="DRYQ01000024">
    <property type="protein sequence ID" value="HHQ50102.1"/>
    <property type="molecule type" value="Genomic_DNA"/>
</dbReference>
<dbReference type="PIRSF" id="PIRSF006603">
    <property type="entry name" value="DinF"/>
    <property type="match status" value="1"/>
</dbReference>
<gene>
    <name evidence="8" type="ORF">ENM66_01945</name>
</gene>
<dbReference type="PANTHER" id="PTHR43549">
    <property type="entry name" value="MULTIDRUG RESISTANCE PROTEIN YPNP-RELATED"/>
    <property type="match status" value="1"/>
</dbReference>
<evidence type="ECO:0000256" key="7">
    <source>
        <dbReference type="SAM" id="Phobius"/>
    </source>
</evidence>
<dbReference type="GO" id="GO:0005886">
    <property type="term" value="C:plasma membrane"/>
    <property type="evidence" value="ECO:0007669"/>
    <property type="project" value="UniProtKB-SubCell"/>
</dbReference>
<feature type="transmembrane region" description="Helical" evidence="7">
    <location>
        <begin position="203"/>
        <end position="223"/>
    </location>
</feature>
<dbReference type="GO" id="GO:0042910">
    <property type="term" value="F:xenobiotic transmembrane transporter activity"/>
    <property type="evidence" value="ECO:0007669"/>
    <property type="project" value="InterPro"/>
</dbReference>
<dbReference type="GO" id="GO:0015297">
    <property type="term" value="F:antiporter activity"/>
    <property type="evidence" value="ECO:0007669"/>
    <property type="project" value="InterPro"/>
</dbReference>
<feature type="transmembrane region" description="Helical" evidence="7">
    <location>
        <begin position="432"/>
        <end position="455"/>
    </location>
</feature>
<dbReference type="AlphaFoldDB" id="A0A7J3Z605"/>
<keyword evidence="5 7" id="KW-1133">Transmembrane helix</keyword>
<evidence type="ECO:0000256" key="6">
    <source>
        <dbReference type="ARBA" id="ARBA00023136"/>
    </source>
</evidence>
<accession>A0A7J3Z605</accession>
<organism evidence="8">
    <name type="scientific">Ignisphaera aggregans</name>
    <dbReference type="NCBI Taxonomy" id="334771"/>
    <lineage>
        <taxon>Archaea</taxon>
        <taxon>Thermoproteota</taxon>
        <taxon>Thermoprotei</taxon>
        <taxon>Desulfurococcales</taxon>
        <taxon>Desulfurococcaceae</taxon>
        <taxon>Ignisphaera</taxon>
    </lineage>
</organism>
<evidence type="ECO:0000256" key="5">
    <source>
        <dbReference type="ARBA" id="ARBA00022989"/>
    </source>
</evidence>
<feature type="transmembrane region" description="Helical" evidence="7">
    <location>
        <begin position="178"/>
        <end position="197"/>
    </location>
</feature>
<feature type="transmembrane region" description="Helical" evidence="7">
    <location>
        <begin position="102"/>
        <end position="125"/>
    </location>
</feature>
<feature type="transmembrane region" description="Helical" evidence="7">
    <location>
        <begin position="62"/>
        <end position="82"/>
    </location>
</feature>
<keyword evidence="6 7" id="KW-0472">Membrane</keyword>
<dbReference type="InterPro" id="IPR048279">
    <property type="entry name" value="MdtK-like"/>
</dbReference>
<comment type="caution">
    <text evidence="8">The sequence shown here is derived from an EMBL/GenBank/DDBJ whole genome shotgun (WGS) entry which is preliminary data.</text>
</comment>
<comment type="subcellular location">
    <subcellularLocation>
        <location evidence="1">Cell membrane</location>
        <topology evidence="1">Multi-pass membrane protein</topology>
    </subcellularLocation>
</comment>
<keyword evidence="4 7" id="KW-0812">Transmembrane</keyword>
<feature type="transmembrane region" description="Helical" evidence="7">
    <location>
        <begin position="12"/>
        <end position="35"/>
    </location>
</feature>
<protein>
    <submittedName>
        <fullName evidence="8">MATE family efflux transporter</fullName>
    </submittedName>
</protein>
<keyword evidence="3" id="KW-1003">Cell membrane</keyword>
<proteinExistence type="predicted"/>
<dbReference type="NCBIfam" id="TIGR00797">
    <property type="entry name" value="matE"/>
    <property type="match status" value="1"/>
</dbReference>
<keyword evidence="2" id="KW-0813">Transport</keyword>